<dbReference type="RefSeq" id="WP_136136764.1">
    <property type="nucleotide sequence ID" value="NZ_SDGV01000014.1"/>
</dbReference>
<keyword evidence="2" id="KW-1185">Reference proteome</keyword>
<sequence>MHVNFCNQENETMSVTYAESFKKYVNAGKFDAWLNDGPILIISQATLYERCYDLLMKRVKNIDKIQWYILPNLPLGESFSLFSKTLMFIEQMKLPRGTKLLSLGNETINQIGSFIHGVSPYIAEQFHIASDLSGFLSAISGYATLTGPNLETLSERKALPNGLFYDTMLSGSETLFETRLSLFRMVQIGLQYDVSILNRLYEETDKRTEHYVAFSQDLLELAQKQSLDFEYGKTFTQALFVTEGSYALNYEQKRWLGLLLTMCCQNEQVHYHADFKIIKHWLEYQLGESLSLPKFLLTSDLVEQVALILGREQKWFGLSQMGSRTTQAIPTLLEIEHGIESFRSIE</sequence>
<reference evidence="1 2" key="1">
    <citation type="submission" date="2019-01" db="EMBL/GenBank/DDBJ databases">
        <title>Vagococcus silagei sp. nov. isolated from brewer's grain.</title>
        <authorList>
            <person name="Guu J.-R."/>
        </authorList>
    </citation>
    <scope>NUCLEOTIDE SEQUENCE [LARGE SCALE GENOMIC DNA]</scope>
    <source>
        <strain evidence="1 2">2B-2</strain>
    </source>
</reference>
<evidence type="ECO:0000313" key="2">
    <source>
        <dbReference type="Proteomes" id="UP000310506"/>
    </source>
</evidence>
<evidence type="ECO:0008006" key="3">
    <source>
        <dbReference type="Google" id="ProtNLM"/>
    </source>
</evidence>
<evidence type="ECO:0000313" key="1">
    <source>
        <dbReference type="EMBL" id="THB61300.1"/>
    </source>
</evidence>
<comment type="caution">
    <text evidence="1">The sequence shown here is derived from an EMBL/GenBank/DDBJ whole genome shotgun (WGS) entry which is preliminary data.</text>
</comment>
<organism evidence="1 2">
    <name type="scientific">Vagococcus silagei</name>
    <dbReference type="NCBI Taxonomy" id="2508885"/>
    <lineage>
        <taxon>Bacteria</taxon>
        <taxon>Bacillati</taxon>
        <taxon>Bacillota</taxon>
        <taxon>Bacilli</taxon>
        <taxon>Lactobacillales</taxon>
        <taxon>Enterococcaceae</taxon>
        <taxon>Vagococcus</taxon>
    </lineage>
</organism>
<protein>
    <recommendedName>
        <fullName evidence="3">3-dehydroquinate synthase domain-containing protein</fullName>
    </recommendedName>
</protein>
<accession>A0A4S3B5Z4</accession>
<dbReference type="OrthoDB" id="2199267at2"/>
<name>A0A4S3B5Z4_9ENTE</name>
<dbReference type="Proteomes" id="UP000310506">
    <property type="component" value="Unassembled WGS sequence"/>
</dbReference>
<dbReference type="AlphaFoldDB" id="A0A4S3B5Z4"/>
<dbReference type="EMBL" id="SDGV01000014">
    <property type="protein sequence ID" value="THB61300.1"/>
    <property type="molecule type" value="Genomic_DNA"/>
</dbReference>
<proteinExistence type="predicted"/>
<gene>
    <name evidence="1" type="ORF">ESZ54_06005</name>
</gene>